<protein>
    <submittedName>
        <fullName evidence="2">ABC transporter substrate-binding protein</fullName>
    </submittedName>
</protein>
<dbReference type="PANTHER" id="PTHR30535:SF34">
    <property type="entry name" value="MOLYBDATE-BINDING PROTEIN MOLA"/>
    <property type="match status" value="1"/>
</dbReference>
<proteinExistence type="predicted"/>
<dbReference type="Gene3D" id="3.40.50.1980">
    <property type="entry name" value="Nitrogenase molybdenum iron protein domain"/>
    <property type="match status" value="2"/>
</dbReference>
<dbReference type="Pfam" id="PF01497">
    <property type="entry name" value="Peripla_BP_2"/>
    <property type="match status" value="1"/>
</dbReference>
<dbReference type="InterPro" id="IPR050902">
    <property type="entry name" value="ABC_Transporter_SBP"/>
</dbReference>
<dbReference type="PROSITE" id="PS50983">
    <property type="entry name" value="FE_B12_PBP"/>
    <property type="match status" value="1"/>
</dbReference>
<reference evidence="2 3" key="1">
    <citation type="submission" date="2019-11" db="EMBL/GenBank/DDBJ databases">
        <authorList>
            <person name="Zheng R.K."/>
            <person name="Sun C.M."/>
        </authorList>
    </citation>
    <scope>NUCLEOTIDE SEQUENCE [LARGE SCALE GENOMIC DNA]</scope>
    <source>
        <strain evidence="2 3">SRB007</strain>
    </source>
</reference>
<accession>A0A6I6JJH5</accession>
<dbReference type="PROSITE" id="PS51257">
    <property type="entry name" value="PROKAR_LIPOPROTEIN"/>
    <property type="match status" value="1"/>
</dbReference>
<dbReference type="EMBL" id="CP046400">
    <property type="protein sequence ID" value="QGY40513.1"/>
    <property type="molecule type" value="Genomic_DNA"/>
</dbReference>
<keyword evidence="3" id="KW-1185">Reference proteome</keyword>
<dbReference type="Gene3D" id="1.20.58.2180">
    <property type="match status" value="1"/>
</dbReference>
<dbReference type="InterPro" id="IPR002491">
    <property type="entry name" value="ABC_transptr_periplasmic_BD"/>
</dbReference>
<evidence type="ECO:0000313" key="2">
    <source>
        <dbReference type="EMBL" id="QGY40513.1"/>
    </source>
</evidence>
<feature type="domain" description="Fe/B12 periplasmic-binding" evidence="1">
    <location>
        <begin position="54"/>
        <end position="321"/>
    </location>
</feature>
<dbReference type="AlphaFoldDB" id="A0A6I6JJH5"/>
<dbReference type="SUPFAM" id="SSF53807">
    <property type="entry name" value="Helical backbone' metal receptor"/>
    <property type="match status" value="1"/>
</dbReference>
<evidence type="ECO:0000259" key="1">
    <source>
        <dbReference type="PROSITE" id="PS50983"/>
    </source>
</evidence>
<dbReference type="PANTHER" id="PTHR30535">
    <property type="entry name" value="VITAMIN B12-BINDING PROTEIN"/>
    <property type="match status" value="1"/>
</dbReference>
<evidence type="ECO:0000313" key="3">
    <source>
        <dbReference type="Proteomes" id="UP000428328"/>
    </source>
</evidence>
<sequence>MVREDTMPSRIIARAAGAALLLFIVILGCPTQAKAREITDMVGRQVTIPDTIVKVYAASPPETMLVYAIDPTLLAGRNRPISKKCRRYVHPYMATIPEVGGYFGQGKTPNLEKLIEIRPDVVIGRKSNARNDKLEAFLAEFKIPLTYIVIDELRQYPEAFLVAGKILGRPERAKVLSEYTAKTLSRVVTKTSAMPEAEKVRVYYAEGPDGLSTENSTSIHAELINLAGGHNVHRHGKAGRYGNEKITLEKVMTYQPEVIFVDQPGFYKRIFSAPGWKTLPAVKNKRVYLTPKCPYNWFDRPPSFMRVLGLKWVADTLYPGLFDWDLREETREFFSIFLQQEITTGEAEQLLGASK</sequence>
<organism evidence="2 3">
    <name type="scientific">Pseudodesulfovibrio cashew</name>
    <dbReference type="NCBI Taxonomy" id="2678688"/>
    <lineage>
        <taxon>Bacteria</taxon>
        <taxon>Pseudomonadati</taxon>
        <taxon>Thermodesulfobacteriota</taxon>
        <taxon>Desulfovibrionia</taxon>
        <taxon>Desulfovibrionales</taxon>
        <taxon>Desulfovibrionaceae</taxon>
    </lineage>
</organism>
<dbReference type="Proteomes" id="UP000428328">
    <property type="component" value="Chromosome"/>
</dbReference>
<gene>
    <name evidence="2" type="ORF">GM415_10380</name>
</gene>
<dbReference type="KEGG" id="psel:GM415_10380"/>
<name>A0A6I6JJH5_9BACT</name>